<name>A0AAE2RQ68_CLOBE</name>
<keyword evidence="1" id="KW-0175">Coiled coil</keyword>
<gene>
    <name evidence="2" type="ORF">IS491_06170</name>
</gene>
<protein>
    <submittedName>
        <fullName evidence="2">Uncharacterized protein</fullName>
    </submittedName>
</protein>
<dbReference type="Proteomes" id="UP000631418">
    <property type="component" value="Unassembled WGS sequence"/>
</dbReference>
<feature type="coiled-coil region" evidence="1">
    <location>
        <begin position="7"/>
        <end position="48"/>
    </location>
</feature>
<reference evidence="2" key="1">
    <citation type="submission" date="2020-11" db="EMBL/GenBank/DDBJ databases">
        <authorList>
            <person name="Thieme N."/>
            <person name="Liebl W."/>
            <person name="Zverlov V."/>
        </authorList>
    </citation>
    <scope>NUCLEOTIDE SEQUENCE</scope>
    <source>
        <strain evidence="2">NT08</strain>
    </source>
</reference>
<organism evidence="2 3">
    <name type="scientific">Clostridium beijerinckii</name>
    <name type="common">Clostridium MP</name>
    <dbReference type="NCBI Taxonomy" id="1520"/>
    <lineage>
        <taxon>Bacteria</taxon>
        <taxon>Bacillati</taxon>
        <taxon>Bacillota</taxon>
        <taxon>Clostridia</taxon>
        <taxon>Eubacteriales</taxon>
        <taxon>Clostridiaceae</taxon>
        <taxon>Clostridium</taxon>
    </lineage>
</organism>
<evidence type="ECO:0000313" key="3">
    <source>
        <dbReference type="Proteomes" id="UP000631418"/>
    </source>
</evidence>
<evidence type="ECO:0000313" key="2">
    <source>
        <dbReference type="EMBL" id="MBF7808251.1"/>
    </source>
</evidence>
<sequence length="185" mass="21367">MEYNKALENYKKIIGNIESQIKEREDKVAELKGNIQSIKEDRKREVKNGIFTKTIKKFTKTSTISEIGADIEVLLYEIEALQELKNGDSDELMNAAKDLVNSVYVEEKRIQDERKAKEEKRQELLNQAKDIQDDLYNTANDISILRTSTANVLSELIKTKYDSQYAAYINKGLETFHLAEKLLEE</sequence>
<dbReference type="RefSeq" id="WP_012061142.1">
    <property type="nucleotide sequence ID" value="NZ_CP073279.1"/>
</dbReference>
<proteinExistence type="predicted"/>
<feature type="coiled-coil region" evidence="1">
    <location>
        <begin position="107"/>
        <end position="134"/>
    </location>
</feature>
<evidence type="ECO:0000256" key="1">
    <source>
        <dbReference type="SAM" id="Coils"/>
    </source>
</evidence>
<comment type="caution">
    <text evidence="2">The sequence shown here is derived from an EMBL/GenBank/DDBJ whole genome shotgun (WGS) entry which is preliminary data.</text>
</comment>
<accession>A0AAE2RQ68</accession>
<dbReference type="AlphaFoldDB" id="A0AAE2RQ68"/>
<dbReference type="EMBL" id="JADOEF010000001">
    <property type="protein sequence ID" value="MBF7808251.1"/>
    <property type="molecule type" value="Genomic_DNA"/>
</dbReference>